<comment type="subcellular location">
    <subcellularLocation>
        <location evidence="1">Cell membrane</location>
        <topology evidence="1">Multi-pass membrane protein</topology>
    </subcellularLocation>
</comment>
<keyword evidence="5 6" id="KW-0472">Membrane</keyword>
<keyword evidence="3 6" id="KW-0812">Transmembrane</keyword>
<evidence type="ECO:0000256" key="1">
    <source>
        <dbReference type="ARBA" id="ARBA00004651"/>
    </source>
</evidence>
<protein>
    <submittedName>
        <fullName evidence="8">Aromatic acid exporter family protein</fullName>
    </submittedName>
</protein>
<keyword evidence="2" id="KW-1003">Cell membrane</keyword>
<organism evidence="8 9">
    <name type="scientific">Paenibacillus hexagrammi</name>
    <dbReference type="NCBI Taxonomy" id="2908839"/>
    <lineage>
        <taxon>Bacteria</taxon>
        <taxon>Bacillati</taxon>
        <taxon>Bacillota</taxon>
        <taxon>Bacilli</taxon>
        <taxon>Bacillales</taxon>
        <taxon>Paenibacillaceae</taxon>
        <taxon>Paenibacillus</taxon>
    </lineage>
</organism>
<evidence type="ECO:0000259" key="7">
    <source>
        <dbReference type="Pfam" id="PF11728"/>
    </source>
</evidence>
<dbReference type="PANTHER" id="PTHR40064">
    <property type="entry name" value="MEMBRANE PROTEIN-RELATED"/>
    <property type="match status" value="1"/>
</dbReference>
<sequence length="320" mass="35860">MGFRVIKTALSVVIAMYAAHVWGLASPASAGLLAILGIEVTKKKGLQSAVQRIGASVMGLLFGSLLFHVFGFHAWVVGLFVLIVFPILHRLKLSDGMVTGAVVMFHLYAYQNAGAEAILNEIKLLVVGLGTATLINIAYMPKADRNLVREKERVERLFSDIFRHIASHLRDNTLVWDGKELLEAAEAIEKGAALAKRSLDNSLIFGGDPYWRVYFYMRGEQLDLIHRMTDLVARVYQTLPQGELVAAIFDDLSEHVKEDYYIGHTEKELEVLNERYKEMPLPGSREEFEVRSAILQLNTELLQYLYVAKKQKKQRPAGGS</sequence>
<evidence type="ECO:0000256" key="6">
    <source>
        <dbReference type="SAM" id="Phobius"/>
    </source>
</evidence>
<dbReference type="InterPro" id="IPR038323">
    <property type="entry name" value="ArAE_1_C_sf"/>
</dbReference>
<dbReference type="Pfam" id="PF06081">
    <property type="entry name" value="ArAE_1"/>
    <property type="match status" value="1"/>
</dbReference>
<proteinExistence type="predicted"/>
<feature type="domain" description="Putative aromatic acid exporter C-terminal" evidence="7">
    <location>
        <begin position="144"/>
        <end position="307"/>
    </location>
</feature>
<feature type="transmembrane region" description="Helical" evidence="6">
    <location>
        <begin position="12"/>
        <end position="38"/>
    </location>
</feature>
<dbReference type="PANTHER" id="PTHR40064:SF1">
    <property type="entry name" value="MEMBRANE PROTEIN"/>
    <property type="match status" value="1"/>
</dbReference>
<feature type="transmembrane region" description="Helical" evidence="6">
    <location>
        <begin position="122"/>
        <end position="140"/>
    </location>
</feature>
<keyword evidence="9" id="KW-1185">Reference proteome</keyword>
<dbReference type="InterPro" id="IPR052984">
    <property type="entry name" value="UPF0421"/>
</dbReference>
<feature type="transmembrane region" description="Helical" evidence="6">
    <location>
        <begin position="59"/>
        <end position="87"/>
    </location>
</feature>
<dbReference type="EMBL" id="CP090978">
    <property type="protein sequence ID" value="UJF36027.1"/>
    <property type="molecule type" value="Genomic_DNA"/>
</dbReference>
<dbReference type="Pfam" id="PF11728">
    <property type="entry name" value="ArAE_1_C"/>
    <property type="match status" value="1"/>
</dbReference>
<evidence type="ECO:0000256" key="4">
    <source>
        <dbReference type="ARBA" id="ARBA00022989"/>
    </source>
</evidence>
<keyword evidence="4 6" id="KW-1133">Transmembrane helix</keyword>
<dbReference type="Gene3D" id="1.20.120.940">
    <property type="entry name" value="Putative aromatic acid exporter, C-terminal domain"/>
    <property type="match status" value="1"/>
</dbReference>
<name>A0ABY3SSR5_9BACL</name>
<dbReference type="InterPro" id="IPR021062">
    <property type="entry name" value="ArAE_1_C"/>
</dbReference>
<dbReference type="InterPro" id="IPR010343">
    <property type="entry name" value="ArAE_1"/>
</dbReference>
<dbReference type="Proteomes" id="UP001649230">
    <property type="component" value="Chromosome"/>
</dbReference>
<evidence type="ECO:0000313" key="9">
    <source>
        <dbReference type="Proteomes" id="UP001649230"/>
    </source>
</evidence>
<evidence type="ECO:0000313" key="8">
    <source>
        <dbReference type="EMBL" id="UJF36027.1"/>
    </source>
</evidence>
<evidence type="ECO:0000256" key="3">
    <source>
        <dbReference type="ARBA" id="ARBA00022692"/>
    </source>
</evidence>
<evidence type="ECO:0000256" key="2">
    <source>
        <dbReference type="ARBA" id="ARBA00022475"/>
    </source>
</evidence>
<gene>
    <name evidence="8" type="ORF">L0M14_13675</name>
</gene>
<accession>A0ABY3SSR5</accession>
<evidence type="ECO:0000256" key="5">
    <source>
        <dbReference type="ARBA" id="ARBA00023136"/>
    </source>
</evidence>
<reference evidence="8 9" key="1">
    <citation type="journal article" date="2024" name="Int. J. Syst. Evol. Microbiol.">
        <title>Paenibacillus hexagrammi sp. nov., a novel bacterium isolated from the gut content of Hexagrammos agrammus.</title>
        <authorList>
            <person name="Jung H.K."/>
            <person name="Kim D.G."/>
            <person name="Zin H."/>
            <person name="Park J."/>
            <person name="Jung H."/>
            <person name="Kim Y.O."/>
            <person name="Kong H.J."/>
            <person name="Kim J.W."/>
            <person name="Kim Y.S."/>
        </authorList>
    </citation>
    <scope>NUCLEOTIDE SEQUENCE [LARGE SCALE GENOMIC DNA]</scope>
    <source>
        <strain evidence="8 9">YPD9-1</strain>
    </source>
</reference>
<dbReference type="RefSeq" id="WP_235122582.1">
    <property type="nucleotide sequence ID" value="NZ_CP090978.1"/>
</dbReference>